<organism evidence="1 2">
    <name type="scientific">Chryseobacterium culicis</name>
    <dbReference type="NCBI Taxonomy" id="680127"/>
    <lineage>
        <taxon>Bacteria</taxon>
        <taxon>Pseudomonadati</taxon>
        <taxon>Bacteroidota</taxon>
        <taxon>Flavobacteriia</taxon>
        <taxon>Flavobacteriales</taxon>
        <taxon>Weeksellaceae</taxon>
        <taxon>Chryseobacterium group</taxon>
        <taxon>Chryseobacterium</taxon>
    </lineage>
</organism>
<dbReference type="EMBL" id="FNWQ01000001">
    <property type="protein sequence ID" value="SEH28902.1"/>
    <property type="molecule type" value="Genomic_DNA"/>
</dbReference>
<dbReference type="RefSeq" id="WP_089690033.1">
    <property type="nucleotide sequence ID" value="NZ_FNWQ01000001.1"/>
</dbReference>
<name>A0A1H6H118_CHRCI</name>
<dbReference type="OrthoDB" id="1098026at2"/>
<dbReference type="Proteomes" id="UP000198561">
    <property type="component" value="Unassembled WGS sequence"/>
</dbReference>
<sequence length="324" mass="37997">MKNHQKTLFDFLIKESGGKKKLVDIMIDKLALSNDTAYRRISGKSHITLNEGISLASHFGISLDQIHSSGSGNAVLNKVHDIYNIDDLERYFEFSILNLQKIKGTPDVEFIYAAKDIPLFYFMKFEKLYKFKIYTWLKLMDADFFSKRVSFEKFEVPANIKEKAQLLPEVYNDVSSTEIWSEVTIYALLEQVIYFHQLDLILTENALDICNDILDMLKQIEEDTINEKKGNKEVYFKLYQNDLLIMNNSVFIKSVDQKILFMPYNILSYYYTQDKRVCDNYEKSIKLILKNSELLSTNNKERNIFFNKMYKKVEGLKKSLRAQA</sequence>
<evidence type="ECO:0000313" key="2">
    <source>
        <dbReference type="Proteomes" id="UP000198561"/>
    </source>
</evidence>
<accession>A0A1H6H118</accession>
<dbReference type="STRING" id="680127.SAMN05421593_0844"/>
<protein>
    <recommendedName>
        <fullName evidence="3">Transcription regulator BetR N-terminal domain-containing protein</fullName>
    </recommendedName>
</protein>
<proteinExistence type="predicted"/>
<evidence type="ECO:0000313" key="1">
    <source>
        <dbReference type="EMBL" id="SEH28902.1"/>
    </source>
</evidence>
<reference evidence="1 2" key="1">
    <citation type="submission" date="2016-10" db="EMBL/GenBank/DDBJ databases">
        <authorList>
            <person name="de Groot N.N."/>
        </authorList>
    </citation>
    <scope>NUCLEOTIDE SEQUENCE [LARGE SCALE GENOMIC DNA]</scope>
    <source>
        <strain evidence="1 2">DSM 23031</strain>
    </source>
</reference>
<dbReference type="AlphaFoldDB" id="A0A1H6H118"/>
<evidence type="ECO:0008006" key="3">
    <source>
        <dbReference type="Google" id="ProtNLM"/>
    </source>
</evidence>
<gene>
    <name evidence="1" type="ORF">SAMN05421593_0844</name>
</gene>